<keyword evidence="4" id="KW-0443">Lipid metabolism</keyword>
<keyword evidence="3" id="KW-0808">Transferase</keyword>
<evidence type="ECO:0000313" key="8">
    <source>
        <dbReference type="EMBL" id="WVX66585.1"/>
    </source>
</evidence>
<dbReference type="EMBL" id="CP133270">
    <property type="protein sequence ID" value="WVX66585.1"/>
    <property type="molecule type" value="Genomic_DNA"/>
</dbReference>
<reference evidence="8 9" key="1">
    <citation type="journal article" date="2024" name="Environ. Microbiol.">
        <title>Novel evolutionary insights on the interactions of the Holosporales (Alphaproteobacteria) with eukaryotic hosts from comparative genomics.</title>
        <authorList>
            <person name="Giovannini M."/>
            <person name="Petroni G."/>
            <person name="Castelli M."/>
        </authorList>
    </citation>
    <scope>NUCLEOTIDE SEQUENCE [LARGE SCALE GENOMIC DNA]</scope>
    <source>
        <strain evidence="8 9">US_Bl 15I1</strain>
    </source>
</reference>
<comment type="pathway">
    <text evidence="1">Lipid metabolism.</text>
</comment>
<organism evidence="8 9">
    <name type="scientific">Candidatus Bealeia paramacronuclearis</name>
    <dbReference type="NCBI Taxonomy" id="1921001"/>
    <lineage>
        <taxon>Bacteria</taxon>
        <taxon>Pseudomonadati</taxon>
        <taxon>Pseudomonadota</taxon>
        <taxon>Alphaproteobacteria</taxon>
        <taxon>Holosporales</taxon>
        <taxon>Holosporaceae</taxon>
        <taxon>Candidatus Bealeia</taxon>
    </lineage>
</organism>
<dbReference type="PANTHER" id="PTHR10434:SF64">
    <property type="entry name" value="1-ACYL-SN-GLYCEROL-3-PHOSPHATE ACYLTRANSFERASE-RELATED"/>
    <property type="match status" value="1"/>
</dbReference>
<keyword evidence="6" id="KW-0472">Membrane</keyword>
<gene>
    <name evidence="8" type="ORF">Bealeia1_00764</name>
</gene>
<evidence type="ECO:0000313" key="9">
    <source>
        <dbReference type="Proteomes" id="UP001330434"/>
    </source>
</evidence>
<dbReference type="CDD" id="cd07989">
    <property type="entry name" value="LPLAT_AGPAT-like"/>
    <property type="match status" value="1"/>
</dbReference>
<dbReference type="SMART" id="SM00563">
    <property type="entry name" value="PlsC"/>
    <property type="match status" value="1"/>
</dbReference>
<feature type="transmembrane region" description="Helical" evidence="6">
    <location>
        <begin position="12"/>
        <end position="34"/>
    </location>
</feature>
<accession>A0ABZ2C568</accession>
<keyword evidence="6" id="KW-0812">Transmembrane</keyword>
<keyword evidence="6" id="KW-1133">Transmembrane helix</keyword>
<evidence type="ECO:0000256" key="1">
    <source>
        <dbReference type="ARBA" id="ARBA00005189"/>
    </source>
</evidence>
<dbReference type="Proteomes" id="UP001330434">
    <property type="component" value="Chromosome"/>
</dbReference>
<evidence type="ECO:0000256" key="3">
    <source>
        <dbReference type="ARBA" id="ARBA00022679"/>
    </source>
</evidence>
<feature type="domain" description="Phospholipid/glycerol acyltransferase" evidence="7">
    <location>
        <begin position="70"/>
        <end position="180"/>
    </location>
</feature>
<evidence type="ECO:0000256" key="4">
    <source>
        <dbReference type="ARBA" id="ARBA00023098"/>
    </source>
</evidence>
<dbReference type="SUPFAM" id="SSF69593">
    <property type="entry name" value="Glycerol-3-phosphate (1)-acyltransferase"/>
    <property type="match status" value="1"/>
</dbReference>
<evidence type="ECO:0000256" key="6">
    <source>
        <dbReference type="SAM" id="Phobius"/>
    </source>
</evidence>
<proteinExistence type="predicted"/>
<dbReference type="InterPro" id="IPR002123">
    <property type="entry name" value="Plipid/glycerol_acylTrfase"/>
</dbReference>
<dbReference type="Pfam" id="PF01553">
    <property type="entry name" value="Acyltransferase"/>
    <property type="match status" value="1"/>
</dbReference>
<evidence type="ECO:0000256" key="5">
    <source>
        <dbReference type="ARBA" id="ARBA00023315"/>
    </source>
</evidence>
<name>A0ABZ2C568_9PROT</name>
<keyword evidence="5 8" id="KW-0012">Acyltransferase</keyword>
<protein>
    <submittedName>
        <fullName evidence="8">1-acyl-sn-glycerol-3-phosphate acyltransferase</fullName>
    </submittedName>
</protein>
<dbReference type="PANTHER" id="PTHR10434">
    <property type="entry name" value="1-ACYL-SN-GLYCEROL-3-PHOSPHATE ACYLTRANSFERASE"/>
    <property type="match status" value="1"/>
</dbReference>
<evidence type="ECO:0000259" key="7">
    <source>
        <dbReference type="SMART" id="SM00563"/>
    </source>
</evidence>
<dbReference type="GO" id="GO:0016746">
    <property type="term" value="F:acyltransferase activity"/>
    <property type="evidence" value="ECO:0007669"/>
    <property type="project" value="UniProtKB-KW"/>
</dbReference>
<sequence length="262" mass="29471">MTFIPAPVLGGLRLFLAALVWSTFTIPYVVLLKLNQNWGRRFGRFYLATWAKCLGHNVIVRGELSQHKPTLFVSNHSSYVDILVLSLLPGRFVAKQEVKGWPLLGFLATQQGTLYIERKRQSVEEGSKILEAPLKEGDNLILFPEGTTSDGCRILPFKSSFFDVAIKNDLVVQPVTVAYAGLNGMPMPRIFRQESGWFSEKIELLPHLWFISQLGRVQVVVTLHPPLQSHDFHSRKELAKTSESAVREGLETSFVALSHSQN</sequence>
<keyword evidence="2" id="KW-0444">Lipid biosynthesis</keyword>
<dbReference type="RefSeq" id="WP_331255437.1">
    <property type="nucleotide sequence ID" value="NZ_CP133270.1"/>
</dbReference>
<keyword evidence="9" id="KW-1185">Reference proteome</keyword>
<evidence type="ECO:0000256" key="2">
    <source>
        <dbReference type="ARBA" id="ARBA00022516"/>
    </source>
</evidence>